<dbReference type="AlphaFoldDB" id="A0A0K2SX13"/>
<sequence>KIKNCQLLLMEEQSHYRVITSRCTQKESAVFSHSQLAKIWGIFLNRPNGRMIHELVAWVKKYIVLYVGQVILRTLFYTVCDEMTSFFQRTIQTRYLNNIHRVIFILGLISSWKQPTFFDYDCLVTKELLFNCQEEGFVYVVGYVAKNILPKFPTLGFHASYLNVPPSPCLQTL</sequence>
<reference evidence="1" key="1">
    <citation type="submission" date="2014-05" db="EMBL/GenBank/DDBJ databases">
        <authorList>
            <person name="Chronopoulou M."/>
        </authorList>
    </citation>
    <scope>NUCLEOTIDE SEQUENCE</scope>
    <source>
        <tissue evidence="1">Whole organism</tissue>
    </source>
</reference>
<protein>
    <submittedName>
        <fullName evidence="1">Uncharacterized protein</fullName>
    </submittedName>
</protein>
<name>A0A0K2SX13_LEPSM</name>
<dbReference type="EMBL" id="HACA01000704">
    <property type="protein sequence ID" value="CDW18065.1"/>
    <property type="molecule type" value="Transcribed_RNA"/>
</dbReference>
<evidence type="ECO:0000313" key="1">
    <source>
        <dbReference type="EMBL" id="CDW18065.1"/>
    </source>
</evidence>
<proteinExistence type="predicted"/>
<feature type="non-terminal residue" evidence="1">
    <location>
        <position position="1"/>
    </location>
</feature>
<accession>A0A0K2SX13</accession>
<organism evidence="1">
    <name type="scientific">Lepeophtheirus salmonis</name>
    <name type="common">Salmon louse</name>
    <name type="synonym">Caligus salmonis</name>
    <dbReference type="NCBI Taxonomy" id="72036"/>
    <lineage>
        <taxon>Eukaryota</taxon>
        <taxon>Metazoa</taxon>
        <taxon>Ecdysozoa</taxon>
        <taxon>Arthropoda</taxon>
        <taxon>Crustacea</taxon>
        <taxon>Multicrustacea</taxon>
        <taxon>Hexanauplia</taxon>
        <taxon>Copepoda</taxon>
        <taxon>Siphonostomatoida</taxon>
        <taxon>Caligidae</taxon>
        <taxon>Lepeophtheirus</taxon>
    </lineage>
</organism>